<dbReference type="Pfam" id="PF20867">
    <property type="entry name" value="UVSSA_N"/>
    <property type="match status" value="1"/>
</dbReference>
<dbReference type="InterPro" id="IPR049408">
    <property type="entry name" value="UVSSA_N_a-solenoid_rpt"/>
</dbReference>
<name>A0A2R5GLR0_9STRA</name>
<dbReference type="AlphaFoldDB" id="A0A2R5GLR0"/>
<dbReference type="EMBL" id="BEYU01000060">
    <property type="protein sequence ID" value="GBG29563.1"/>
    <property type="molecule type" value="Genomic_DNA"/>
</dbReference>
<dbReference type="InParanoid" id="A0A2R5GLR0"/>
<dbReference type="GO" id="GO:0006283">
    <property type="term" value="P:transcription-coupled nucleotide-excision repair"/>
    <property type="evidence" value="ECO:0007669"/>
    <property type="project" value="TreeGrafter"/>
</dbReference>
<comment type="caution">
    <text evidence="2">The sequence shown here is derived from an EMBL/GenBank/DDBJ whole genome shotgun (WGS) entry which is preliminary data.</text>
</comment>
<dbReference type="Proteomes" id="UP000241890">
    <property type="component" value="Unassembled WGS sequence"/>
</dbReference>
<dbReference type="GO" id="GO:0005694">
    <property type="term" value="C:chromosome"/>
    <property type="evidence" value="ECO:0007669"/>
    <property type="project" value="TreeGrafter"/>
</dbReference>
<dbReference type="InterPro" id="IPR018610">
    <property type="entry name" value="UVSSA"/>
</dbReference>
<dbReference type="GO" id="GO:0009411">
    <property type="term" value="P:response to UV"/>
    <property type="evidence" value="ECO:0007669"/>
    <property type="project" value="InterPro"/>
</dbReference>
<evidence type="ECO:0000313" key="3">
    <source>
        <dbReference type="Proteomes" id="UP000241890"/>
    </source>
</evidence>
<protein>
    <submittedName>
        <fullName evidence="2">UV-stimulated scaffold protein A</fullName>
    </submittedName>
</protein>
<dbReference type="PANTHER" id="PTHR28670:SF1">
    <property type="entry name" value="UV-STIMULATED SCAFFOLD PROTEIN A"/>
    <property type="match status" value="1"/>
</dbReference>
<evidence type="ECO:0000313" key="2">
    <source>
        <dbReference type="EMBL" id="GBG29563.1"/>
    </source>
</evidence>
<dbReference type="PANTHER" id="PTHR28670">
    <property type="entry name" value="UV-STIMULATED SCAFFOLD PROTEIN A"/>
    <property type="match status" value="1"/>
</dbReference>
<dbReference type="GO" id="GO:0000993">
    <property type="term" value="F:RNA polymerase II complex binding"/>
    <property type="evidence" value="ECO:0007669"/>
    <property type="project" value="TreeGrafter"/>
</dbReference>
<dbReference type="OrthoDB" id="5594015at2759"/>
<evidence type="ECO:0000256" key="1">
    <source>
        <dbReference type="SAM" id="MobiDB-lite"/>
    </source>
</evidence>
<accession>A0A2R5GLR0</accession>
<feature type="compositionally biased region" description="Polar residues" evidence="1">
    <location>
        <begin position="322"/>
        <end position="332"/>
    </location>
</feature>
<gene>
    <name evidence="2" type="ORF">FCC1311_057842</name>
</gene>
<reference evidence="2 3" key="1">
    <citation type="submission" date="2017-12" db="EMBL/GenBank/DDBJ databases">
        <title>Sequencing, de novo assembly and annotation of complete genome of a new Thraustochytrid species, strain FCC1311.</title>
        <authorList>
            <person name="Sedici K."/>
            <person name="Godart F."/>
            <person name="Aiese Cigliano R."/>
            <person name="Sanseverino W."/>
            <person name="Barakat M."/>
            <person name="Ortet P."/>
            <person name="Marechal E."/>
            <person name="Cagnac O."/>
            <person name="Amato A."/>
        </authorList>
    </citation>
    <scope>NUCLEOTIDE SEQUENCE [LARGE SCALE GENOMIC DNA]</scope>
</reference>
<proteinExistence type="predicted"/>
<feature type="region of interest" description="Disordered" evidence="1">
    <location>
        <begin position="273"/>
        <end position="335"/>
    </location>
</feature>
<sequence>MRCEMVAPLRQESKVDGYGGVEGSSVLRLRSERERGAMPLSEAGFTRLKKLVRKATKAGAVGIDVIDGLALDEEVLRDTLVLVRSGGASAARTASDLVRRVLESENAKLRYRGLLLADELFLRSKAFRSRLCTDIRGFVRSVMRIPGLSELPPPEKAQVLLHRTALFRILPNWRKHFAREQPSLTLVMQFIDAKLGRIGRVLGGRHEQEARRRRERSRRLRRAQFETVCDEMSAQSGSELFSSMEGTLYALTSALDLLDARFDALTEQFRAETGRGATTSAINANDDDDEDEDEDDDFFDVDWSGVEPPALAPAPSHAPATTGANAQGSSSPEVDDDLEEWASFHHDAREREAHRARENKLVEHLDPNFRLEVNMRPAPTKADVVAESDLGPVVASFREALHEAVRTHSHQLERWIQVLTRAELGESTSRMRRGDLLRVALDMKRGFKDAKERGEAFGIHVDIDTNVVEDTDFLGLLEGGTVGEFVDARTKEAKALAKKRRRDAAAAGTTGT</sequence>
<feature type="compositionally biased region" description="Acidic residues" evidence="1">
    <location>
        <begin position="285"/>
        <end position="300"/>
    </location>
</feature>
<organism evidence="2 3">
    <name type="scientific">Hondaea fermentalgiana</name>
    <dbReference type="NCBI Taxonomy" id="2315210"/>
    <lineage>
        <taxon>Eukaryota</taxon>
        <taxon>Sar</taxon>
        <taxon>Stramenopiles</taxon>
        <taxon>Bigyra</taxon>
        <taxon>Labyrinthulomycetes</taxon>
        <taxon>Thraustochytrida</taxon>
        <taxon>Thraustochytriidae</taxon>
        <taxon>Hondaea</taxon>
    </lineage>
</organism>
<keyword evidence="3" id="KW-1185">Reference proteome</keyword>